<name>A0A830HVR0_9CHLO</name>
<evidence type="ECO:0000256" key="11">
    <source>
        <dbReference type="ARBA" id="ARBA00049409"/>
    </source>
</evidence>
<evidence type="ECO:0000313" key="16">
    <source>
        <dbReference type="EMBL" id="GHP11496.1"/>
    </source>
</evidence>
<evidence type="ECO:0000256" key="12">
    <source>
        <dbReference type="SAM" id="MobiDB-lite"/>
    </source>
</evidence>
<dbReference type="InterPro" id="IPR005845">
    <property type="entry name" value="A-D-PHexomutase_a/b/a-II"/>
</dbReference>
<sequence length="644" mass="69371">MASSRSTCLLSKSKSKLPGVGVPRHSHPRAHSQSHSWMMMMVPPHRRRRSPPPCCASGGGFPSRVQTALDLWCSLDAQEGGLEQEDTLMLTRANLDVVEERVCTRLEFGTAGLRGLMGAGFSRMNAVVVVQTTQGICAHLLDTFDNDTLKRRGVAVGYDARVNSDHFARAAAAVFASKGIQVFLTSEPCPTPILAAAVSYKQCAAGVMVTASHNPKEYNGYKVYWSNGAQIIPPVDSLCAAAIEQNLDIWERPNTDDIASHPLVSDPLAMVAHQYFDDMVKNLHFRPNRENASTRVRVAYTPLHGVGGPCAEKAIAMFGLPPPVRVPAQAEPDAAFPTVTFPNPEEGADTWSLCFQAAEEAGATLALANDPDADRLAAAEWNATTGKFEPFSGNEIGALLGHWVWTEYAKAHPDVDKSKCALLCSTVSSKFLGAMARAEGLHFEETLTGFKWLGNRARELEEEGMTVLFCFEEAIGFSFNFALTPDKDGVAAAAVFNEMAAALDAERGVTVREHLASLYERYGTFANRQGYVVRDPAANADLFAKLRASYAREVGGVRVARVRDMGMGFDGTPDECDAGAAGEPSLPWTKGDLMITYYLEGDAEVTLRASGTEPKLKWYLDVQTSGGADAGALAAAVQAELLGV</sequence>
<evidence type="ECO:0000256" key="4">
    <source>
        <dbReference type="ARBA" id="ARBA00012728"/>
    </source>
</evidence>
<dbReference type="InterPro" id="IPR005841">
    <property type="entry name" value="Alpha-D-phosphohexomutase_SF"/>
</dbReference>
<dbReference type="InterPro" id="IPR005846">
    <property type="entry name" value="A-D-PHexomutase_a/b/a-III"/>
</dbReference>
<evidence type="ECO:0000256" key="2">
    <source>
        <dbReference type="ARBA" id="ARBA00001946"/>
    </source>
</evidence>
<feature type="region of interest" description="Disordered" evidence="12">
    <location>
        <begin position="1"/>
        <end position="36"/>
    </location>
</feature>
<evidence type="ECO:0000256" key="3">
    <source>
        <dbReference type="ARBA" id="ARBA00010231"/>
    </source>
</evidence>
<gene>
    <name evidence="16" type="ORF">PPROV_001022400</name>
</gene>
<dbReference type="GO" id="GO:0006006">
    <property type="term" value="P:glucose metabolic process"/>
    <property type="evidence" value="ECO:0007669"/>
    <property type="project" value="UniProtKB-KW"/>
</dbReference>
<evidence type="ECO:0000256" key="8">
    <source>
        <dbReference type="ARBA" id="ARBA00022842"/>
    </source>
</evidence>
<proteinExistence type="inferred from homology"/>
<evidence type="ECO:0000256" key="7">
    <source>
        <dbReference type="ARBA" id="ARBA00022723"/>
    </source>
</evidence>
<dbReference type="PANTHER" id="PTHR45745:SF1">
    <property type="entry name" value="PHOSPHOGLUCOMUTASE 2B-RELATED"/>
    <property type="match status" value="1"/>
</dbReference>
<evidence type="ECO:0000313" key="17">
    <source>
        <dbReference type="Proteomes" id="UP000660262"/>
    </source>
</evidence>
<dbReference type="Gene3D" id="3.40.120.10">
    <property type="entry name" value="Alpha-D-Glucose-1,6-Bisphosphate, subunit A, domain 3"/>
    <property type="match status" value="3"/>
</dbReference>
<comment type="caution">
    <text evidence="16">The sequence shown here is derived from an EMBL/GenBank/DDBJ whole genome shotgun (WGS) entry which is preliminary data.</text>
</comment>
<dbReference type="InterPro" id="IPR016055">
    <property type="entry name" value="A-D-PHexomutase_a/b/a-I/II/III"/>
</dbReference>
<dbReference type="PRINTS" id="PR00509">
    <property type="entry name" value="PGMPMM"/>
</dbReference>
<dbReference type="EMBL" id="BNJQ01000035">
    <property type="protein sequence ID" value="GHP11496.1"/>
    <property type="molecule type" value="Genomic_DNA"/>
</dbReference>
<comment type="catalytic activity">
    <reaction evidence="1">
        <text>alpha-D-glucose 1-phosphate = alpha-D-glucose 6-phosphate</text>
        <dbReference type="Rhea" id="RHEA:23536"/>
        <dbReference type="ChEBI" id="CHEBI:58225"/>
        <dbReference type="ChEBI" id="CHEBI:58601"/>
        <dbReference type="EC" id="5.4.2.2"/>
    </reaction>
</comment>
<evidence type="ECO:0000259" key="13">
    <source>
        <dbReference type="Pfam" id="PF02878"/>
    </source>
</evidence>
<organism evidence="16 17">
    <name type="scientific">Pycnococcus provasolii</name>
    <dbReference type="NCBI Taxonomy" id="41880"/>
    <lineage>
        <taxon>Eukaryota</taxon>
        <taxon>Viridiplantae</taxon>
        <taxon>Chlorophyta</taxon>
        <taxon>Pseudoscourfieldiophyceae</taxon>
        <taxon>Pseudoscourfieldiales</taxon>
        <taxon>Pycnococcaceae</taxon>
        <taxon>Pycnococcus</taxon>
    </lineage>
</organism>
<dbReference type="EC" id="5.4.2.2" evidence="4"/>
<dbReference type="InterPro" id="IPR016066">
    <property type="entry name" value="A-D-PHexomutase_CS"/>
</dbReference>
<dbReference type="GO" id="GO:0004614">
    <property type="term" value="F:phosphoglucomutase activity"/>
    <property type="evidence" value="ECO:0007669"/>
    <property type="project" value="UniProtKB-EC"/>
</dbReference>
<dbReference type="Proteomes" id="UP000660262">
    <property type="component" value="Unassembled WGS sequence"/>
</dbReference>
<comment type="catalytic activity">
    <reaction evidence="11">
        <text>O-phospho-L-seryl-[protein] + alpha-D-glucose 1-phosphate = alpha-D-glucose 1,6-bisphosphate + L-seryl-[protein]</text>
        <dbReference type="Rhea" id="RHEA:68748"/>
        <dbReference type="Rhea" id="RHEA-COMP:9863"/>
        <dbReference type="Rhea" id="RHEA-COMP:11604"/>
        <dbReference type="ChEBI" id="CHEBI:29999"/>
        <dbReference type="ChEBI" id="CHEBI:58392"/>
        <dbReference type="ChEBI" id="CHEBI:58601"/>
        <dbReference type="ChEBI" id="CHEBI:83421"/>
    </reaction>
</comment>
<evidence type="ECO:0000256" key="10">
    <source>
        <dbReference type="ARBA" id="ARBA00049318"/>
    </source>
</evidence>
<dbReference type="Pfam" id="PF02878">
    <property type="entry name" value="PGM_PMM_I"/>
    <property type="match status" value="1"/>
</dbReference>
<dbReference type="PROSITE" id="PS00710">
    <property type="entry name" value="PGM_PMM"/>
    <property type="match status" value="1"/>
</dbReference>
<dbReference type="GO" id="GO:0005634">
    <property type="term" value="C:nucleus"/>
    <property type="evidence" value="ECO:0007669"/>
    <property type="project" value="TreeGrafter"/>
</dbReference>
<feature type="domain" description="Alpha-D-phosphohexomutase alpha/beta/alpha" evidence="14">
    <location>
        <begin position="274"/>
        <end position="379"/>
    </location>
</feature>
<feature type="domain" description="Alpha-D-phosphohexomutase alpha/beta/alpha" evidence="13">
    <location>
        <begin position="106"/>
        <end position="245"/>
    </location>
</feature>
<accession>A0A830HVR0</accession>
<feature type="compositionally biased region" description="Low complexity" evidence="12">
    <location>
        <begin position="1"/>
        <end position="12"/>
    </location>
</feature>
<dbReference type="SUPFAM" id="SSF55957">
    <property type="entry name" value="Phosphoglucomutase, C-terminal domain"/>
    <property type="match status" value="1"/>
</dbReference>
<dbReference type="OrthoDB" id="8300170at2759"/>
<protein>
    <recommendedName>
        <fullName evidence="4">phosphoglucomutase (alpha-D-glucose-1,6-bisphosphate-dependent)</fullName>
        <ecNumber evidence="4">5.4.2.2</ecNumber>
    </recommendedName>
</protein>
<evidence type="ECO:0000256" key="9">
    <source>
        <dbReference type="ARBA" id="ARBA00023235"/>
    </source>
</evidence>
<dbReference type="GO" id="GO:0008973">
    <property type="term" value="F:phosphopentomutase activity"/>
    <property type="evidence" value="ECO:0007669"/>
    <property type="project" value="TreeGrafter"/>
</dbReference>
<dbReference type="CDD" id="cd05799">
    <property type="entry name" value="PGM2"/>
    <property type="match status" value="1"/>
</dbReference>
<dbReference type="GO" id="GO:0000287">
    <property type="term" value="F:magnesium ion binding"/>
    <property type="evidence" value="ECO:0007669"/>
    <property type="project" value="InterPro"/>
</dbReference>
<evidence type="ECO:0000256" key="1">
    <source>
        <dbReference type="ARBA" id="ARBA00000443"/>
    </source>
</evidence>
<keyword evidence="5" id="KW-0119">Carbohydrate metabolism</keyword>
<keyword evidence="8" id="KW-0460">Magnesium</keyword>
<keyword evidence="5" id="KW-0313">Glucose metabolism</keyword>
<comment type="cofactor">
    <cofactor evidence="2">
        <name>Mg(2+)</name>
        <dbReference type="ChEBI" id="CHEBI:18420"/>
    </cofactor>
</comment>
<evidence type="ECO:0000259" key="14">
    <source>
        <dbReference type="Pfam" id="PF02879"/>
    </source>
</evidence>
<evidence type="ECO:0000256" key="5">
    <source>
        <dbReference type="ARBA" id="ARBA00022526"/>
    </source>
</evidence>
<comment type="similarity">
    <text evidence="3">Belongs to the phosphohexose mutase family.</text>
</comment>
<dbReference type="SUPFAM" id="SSF53738">
    <property type="entry name" value="Phosphoglucomutase, first 3 domains"/>
    <property type="match status" value="3"/>
</dbReference>
<feature type="domain" description="Alpha-D-phosphohexomutase alpha/beta/alpha" evidence="15">
    <location>
        <begin position="393"/>
        <end position="522"/>
    </location>
</feature>
<dbReference type="Pfam" id="PF02879">
    <property type="entry name" value="PGM_PMM_II"/>
    <property type="match status" value="1"/>
</dbReference>
<dbReference type="GO" id="GO:0006166">
    <property type="term" value="P:purine ribonucleoside salvage"/>
    <property type="evidence" value="ECO:0007669"/>
    <property type="project" value="TreeGrafter"/>
</dbReference>
<dbReference type="Pfam" id="PF02880">
    <property type="entry name" value="PGM_PMM_III"/>
    <property type="match status" value="1"/>
</dbReference>
<keyword evidence="9" id="KW-0413">Isomerase</keyword>
<dbReference type="InterPro" id="IPR005844">
    <property type="entry name" value="A-D-PHexomutase_a/b/a-I"/>
</dbReference>
<keyword evidence="7" id="KW-0479">Metal-binding</keyword>
<evidence type="ECO:0000259" key="15">
    <source>
        <dbReference type="Pfam" id="PF02880"/>
    </source>
</evidence>
<evidence type="ECO:0000256" key="6">
    <source>
        <dbReference type="ARBA" id="ARBA00022553"/>
    </source>
</evidence>
<dbReference type="AlphaFoldDB" id="A0A830HVR0"/>
<reference evidence="16" key="1">
    <citation type="submission" date="2020-10" db="EMBL/GenBank/DDBJ databases">
        <title>Unveiling of a novel bifunctional photoreceptor, Dualchrome1, isolated from a cosmopolitan green alga.</title>
        <authorList>
            <person name="Suzuki S."/>
            <person name="Kawachi M."/>
        </authorList>
    </citation>
    <scope>NUCLEOTIDE SEQUENCE</scope>
    <source>
        <strain evidence="16">NIES 2893</strain>
    </source>
</reference>
<keyword evidence="6" id="KW-0597">Phosphoprotein</keyword>
<dbReference type="InterPro" id="IPR036900">
    <property type="entry name" value="A-D-PHexomutase_C_sf"/>
</dbReference>
<keyword evidence="17" id="KW-1185">Reference proteome</keyword>
<comment type="catalytic activity">
    <reaction evidence="10">
        <text>alpha-D-glucose 1,6-bisphosphate + L-seryl-[protein] = O-phospho-L-seryl-[protein] + alpha-D-glucose 6-phosphate</text>
        <dbReference type="Rhea" id="RHEA:68752"/>
        <dbReference type="Rhea" id="RHEA-COMP:9863"/>
        <dbReference type="Rhea" id="RHEA-COMP:11604"/>
        <dbReference type="ChEBI" id="CHEBI:29999"/>
        <dbReference type="ChEBI" id="CHEBI:58225"/>
        <dbReference type="ChEBI" id="CHEBI:58392"/>
        <dbReference type="ChEBI" id="CHEBI:83421"/>
    </reaction>
</comment>
<dbReference type="PANTHER" id="PTHR45745">
    <property type="entry name" value="PHOSPHOMANNOMUTASE 45A"/>
    <property type="match status" value="1"/>
</dbReference>